<dbReference type="InterPro" id="IPR052548">
    <property type="entry name" value="Type_VII_TA_antitoxin"/>
</dbReference>
<organism evidence="2 3">
    <name type="scientific">Clostridium frigidicarnis</name>
    <dbReference type="NCBI Taxonomy" id="84698"/>
    <lineage>
        <taxon>Bacteria</taxon>
        <taxon>Bacillati</taxon>
        <taxon>Bacillota</taxon>
        <taxon>Clostridia</taxon>
        <taxon>Eubacteriales</taxon>
        <taxon>Clostridiaceae</taxon>
        <taxon>Clostridium</taxon>
    </lineage>
</organism>
<dbReference type="InterPro" id="IPR043519">
    <property type="entry name" value="NT_sf"/>
</dbReference>
<dbReference type="OrthoDB" id="9803106at2"/>
<evidence type="ECO:0000313" key="3">
    <source>
        <dbReference type="Proteomes" id="UP000198619"/>
    </source>
</evidence>
<name>A0A1I0X5E6_9CLOT</name>
<accession>A0A1I0X5E6</accession>
<evidence type="ECO:0000313" key="2">
    <source>
        <dbReference type="EMBL" id="SFA95606.1"/>
    </source>
</evidence>
<dbReference type="PANTHER" id="PTHR33933:SF1">
    <property type="entry name" value="PROTEIN ADENYLYLTRANSFERASE MNTA-RELATED"/>
    <property type="match status" value="1"/>
</dbReference>
<dbReference type="InterPro" id="IPR041633">
    <property type="entry name" value="Polbeta"/>
</dbReference>
<keyword evidence="3" id="KW-1185">Reference proteome</keyword>
<sequence>MNLDKEIIKHIIEICEKHEYIDKVILFGSRARGDNNLKSDIDLAVYSEKPLAKFIEAVETKTKTLLEYDYSHMNTIQDRFFIEQVDKDGIVIYEKCGI</sequence>
<dbReference type="Pfam" id="PF18765">
    <property type="entry name" value="Polbeta"/>
    <property type="match status" value="1"/>
</dbReference>
<feature type="domain" description="Polymerase beta nucleotidyltransferase" evidence="1">
    <location>
        <begin position="9"/>
        <end position="95"/>
    </location>
</feature>
<evidence type="ECO:0000259" key="1">
    <source>
        <dbReference type="Pfam" id="PF18765"/>
    </source>
</evidence>
<dbReference type="EMBL" id="FOKI01000007">
    <property type="protein sequence ID" value="SFA95606.1"/>
    <property type="molecule type" value="Genomic_DNA"/>
</dbReference>
<gene>
    <name evidence="2" type="ORF">SAMN04488528_100748</name>
</gene>
<dbReference type="SUPFAM" id="SSF81301">
    <property type="entry name" value="Nucleotidyltransferase"/>
    <property type="match status" value="1"/>
</dbReference>
<dbReference type="GO" id="GO:0016740">
    <property type="term" value="F:transferase activity"/>
    <property type="evidence" value="ECO:0007669"/>
    <property type="project" value="UniProtKB-KW"/>
</dbReference>
<dbReference type="STRING" id="84698.SAMN04488528_100748"/>
<dbReference type="PANTHER" id="PTHR33933">
    <property type="entry name" value="NUCLEOTIDYLTRANSFERASE"/>
    <property type="match status" value="1"/>
</dbReference>
<dbReference type="CDD" id="cd05403">
    <property type="entry name" value="NT_KNTase_like"/>
    <property type="match status" value="1"/>
</dbReference>
<protein>
    <submittedName>
        <fullName evidence="2">Nucleotidyltransferase domain-containing protein</fullName>
    </submittedName>
</protein>
<dbReference type="Gene3D" id="3.30.460.10">
    <property type="entry name" value="Beta Polymerase, domain 2"/>
    <property type="match status" value="1"/>
</dbReference>
<keyword evidence="2" id="KW-0808">Transferase</keyword>
<proteinExistence type="predicted"/>
<dbReference type="AlphaFoldDB" id="A0A1I0X5E6"/>
<dbReference type="Proteomes" id="UP000198619">
    <property type="component" value="Unassembled WGS sequence"/>
</dbReference>
<reference evidence="2 3" key="1">
    <citation type="submission" date="2016-10" db="EMBL/GenBank/DDBJ databases">
        <authorList>
            <person name="de Groot N.N."/>
        </authorList>
    </citation>
    <scope>NUCLEOTIDE SEQUENCE [LARGE SCALE GENOMIC DNA]</scope>
    <source>
        <strain evidence="2 3">DSM 12271</strain>
    </source>
</reference>